<protein>
    <recommendedName>
        <fullName evidence="5">CDP-diacylglycerol--inositol 3-phosphatidyltransferase</fullName>
        <ecNumber evidence="5">2.7.8.11</ecNumber>
    </recommendedName>
</protein>
<evidence type="ECO:0000256" key="4">
    <source>
        <dbReference type="ARBA" id="ARBA00010441"/>
    </source>
</evidence>
<evidence type="ECO:0000256" key="17">
    <source>
        <dbReference type="ARBA" id="ARBA00050166"/>
    </source>
</evidence>
<dbReference type="InterPro" id="IPR043130">
    <property type="entry name" value="CDP-OH_PTrfase_TM_dom"/>
</dbReference>
<dbReference type="PANTHER" id="PTHR15362">
    <property type="entry name" value="PHOSPHATIDYLINOSITOL SYNTHASE"/>
    <property type="match status" value="1"/>
</dbReference>
<evidence type="ECO:0000256" key="14">
    <source>
        <dbReference type="ARBA" id="ARBA00023209"/>
    </source>
</evidence>
<keyword evidence="10" id="KW-0460">Magnesium</keyword>
<dbReference type="FunFam" id="1.20.120.1760:FF:000003">
    <property type="entry name" value="CDP-diacylglycerol--inositol 3-phosphatidyltransferase"/>
    <property type="match status" value="1"/>
</dbReference>
<comment type="cofactor">
    <cofactor evidence="2">
        <name>Mg(2+)</name>
        <dbReference type="ChEBI" id="CHEBI:18420"/>
    </cofactor>
</comment>
<keyword evidence="7 18" id="KW-0808">Transferase</keyword>
<evidence type="ECO:0000256" key="6">
    <source>
        <dbReference type="ARBA" id="ARBA00022516"/>
    </source>
</evidence>
<dbReference type="EMBL" id="JACBKZ010000011">
    <property type="protein sequence ID" value="KAF5939174.1"/>
    <property type="molecule type" value="Genomic_DNA"/>
</dbReference>
<evidence type="ECO:0000256" key="3">
    <source>
        <dbReference type="ARBA" id="ARBA00004141"/>
    </source>
</evidence>
<dbReference type="PROSITE" id="PS00379">
    <property type="entry name" value="CDP_ALCOHOL_P_TRANSF"/>
    <property type="match status" value="1"/>
</dbReference>
<evidence type="ECO:0000256" key="1">
    <source>
        <dbReference type="ARBA" id="ARBA00001936"/>
    </source>
</evidence>
<evidence type="ECO:0000256" key="19">
    <source>
        <dbReference type="SAM" id="Phobius"/>
    </source>
</evidence>
<comment type="catalytic activity">
    <reaction evidence="17">
        <text>a CDP-1,2-diacyl-sn-glycerol + myo-inositol = a 1,2-diacyl-sn-glycero-3-phospho-(1D-myo-inositol) + CMP + H(+)</text>
        <dbReference type="Rhea" id="RHEA:11580"/>
        <dbReference type="ChEBI" id="CHEBI:15378"/>
        <dbReference type="ChEBI" id="CHEBI:17268"/>
        <dbReference type="ChEBI" id="CHEBI:57880"/>
        <dbReference type="ChEBI" id="CHEBI:58332"/>
        <dbReference type="ChEBI" id="CHEBI:60377"/>
        <dbReference type="EC" id="2.7.8.11"/>
    </reaction>
</comment>
<evidence type="ECO:0000256" key="15">
    <source>
        <dbReference type="ARBA" id="ARBA00023211"/>
    </source>
</evidence>
<dbReference type="GO" id="GO:0003881">
    <property type="term" value="F:CDP-diacylglycerol-inositol 3-phosphatidyltransferase activity"/>
    <property type="evidence" value="ECO:0007669"/>
    <property type="project" value="UniProtKB-EC"/>
</dbReference>
<dbReference type="GO" id="GO:0046872">
    <property type="term" value="F:metal ion binding"/>
    <property type="evidence" value="ECO:0007669"/>
    <property type="project" value="UniProtKB-KW"/>
</dbReference>
<feature type="transmembrane region" description="Helical" evidence="19">
    <location>
        <begin position="341"/>
        <end position="359"/>
    </location>
</feature>
<evidence type="ECO:0000256" key="2">
    <source>
        <dbReference type="ARBA" id="ARBA00001946"/>
    </source>
</evidence>
<keyword evidence="15" id="KW-0464">Manganese</keyword>
<evidence type="ECO:0000313" key="20">
    <source>
        <dbReference type="EMBL" id="KAF5939174.1"/>
    </source>
</evidence>
<evidence type="ECO:0000256" key="16">
    <source>
        <dbReference type="ARBA" id="ARBA00023264"/>
    </source>
</evidence>
<feature type="transmembrane region" description="Helical" evidence="19">
    <location>
        <begin position="176"/>
        <end position="193"/>
    </location>
</feature>
<evidence type="ECO:0000256" key="10">
    <source>
        <dbReference type="ARBA" id="ARBA00022842"/>
    </source>
</evidence>
<dbReference type="GO" id="GO:0005794">
    <property type="term" value="C:Golgi apparatus"/>
    <property type="evidence" value="ECO:0007669"/>
    <property type="project" value="TreeGrafter"/>
</dbReference>
<comment type="similarity">
    <text evidence="4 18">Belongs to the CDP-alcohol phosphatidyltransferase class-I family.</text>
</comment>
<evidence type="ECO:0000256" key="8">
    <source>
        <dbReference type="ARBA" id="ARBA00022692"/>
    </source>
</evidence>
<sequence length="382" mass="43137">MGRNGYPPISPYVRVLIFNLTLTVSHSHSHSLSHSSERNDLHRFCKGNDLAAAISVGVTTVVLRRELLLRRVVGTLLQLAKPVEETYASISRKYALISHVEDEIDLLSIYFLGTLLCYVMLKGFRVKMVIVEKAERSDIPNIDKKKVNAEKKKQTPPKLAATKFAGARSSRRRGKALGYIRVLMNCFAFYICFSDKKLFSVLYFVSFVCDALDGWFARKFNQVSTFGAVLDMVTDRISTACLLVILSQIYRPGLVFLSLLALDIASHWLQMYSTFLVGKVSHKDVKDSTNWLFKAYYGNRIFMCYCCVACEVLYIILFLLAKNQNENLKNVIMNATKQNSVLSVLLVLLVVGWAIKQAVNVIQIKTAADACVDYDINKKQKP</sequence>
<keyword evidence="9" id="KW-0479">Metal-binding</keyword>
<reference evidence="21" key="1">
    <citation type="journal article" date="2020" name="Nat. Commun.">
        <title>Genome assembly of wild tea tree DASZ reveals pedigree and selection history of tea varieties.</title>
        <authorList>
            <person name="Zhang W."/>
            <person name="Zhang Y."/>
            <person name="Qiu H."/>
            <person name="Guo Y."/>
            <person name="Wan H."/>
            <person name="Zhang X."/>
            <person name="Scossa F."/>
            <person name="Alseekh S."/>
            <person name="Zhang Q."/>
            <person name="Wang P."/>
            <person name="Xu L."/>
            <person name="Schmidt M.H."/>
            <person name="Jia X."/>
            <person name="Li D."/>
            <person name="Zhu A."/>
            <person name="Guo F."/>
            <person name="Chen W."/>
            <person name="Ni D."/>
            <person name="Usadel B."/>
            <person name="Fernie A.R."/>
            <person name="Wen W."/>
        </authorList>
    </citation>
    <scope>NUCLEOTIDE SEQUENCE [LARGE SCALE GENOMIC DNA]</scope>
    <source>
        <strain evidence="21">cv. G240</strain>
    </source>
</reference>
<keyword evidence="14" id="KW-0594">Phospholipid biosynthesis</keyword>
<evidence type="ECO:0000256" key="18">
    <source>
        <dbReference type="RuleBase" id="RU003750"/>
    </source>
</evidence>
<reference evidence="20 21" key="2">
    <citation type="submission" date="2020-07" db="EMBL/GenBank/DDBJ databases">
        <title>Genome assembly of wild tea tree DASZ reveals pedigree and selection history of tea varieties.</title>
        <authorList>
            <person name="Zhang W."/>
        </authorList>
    </citation>
    <scope>NUCLEOTIDE SEQUENCE [LARGE SCALE GENOMIC DNA]</scope>
    <source>
        <strain evidence="21">cv. G240</strain>
        <tissue evidence="20">Leaf</tissue>
    </source>
</reference>
<dbReference type="PANTHER" id="PTHR15362:SF4">
    <property type="entry name" value="CDP-DIACYLGLYCEROL--INOSITOL 3-PHOSPHATIDYLTRANSFERASE"/>
    <property type="match status" value="1"/>
</dbReference>
<comment type="subcellular location">
    <subcellularLocation>
        <location evidence="3">Membrane</location>
        <topology evidence="3">Multi-pass membrane protein</topology>
    </subcellularLocation>
</comment>
<dbReference type="InterPro" id="IPR000462">
    <property type="entry name" value="CDP-OH_P_trans"/>
</dbReference>
<dbReference type="GO" id="GO:0006661">
    <property type="term" value="P:phosphatidylinositol biosynthetic process"/>
    <property type="evidence" value="ECO:0007669"/>
    <property type="project" value="TreeGrafter"/>
</dbReference>
<dbReference type="AlphaFoldDB" id="A0A7J7GID2"/>
<accession>A0A7J7GID2</accession>
<dbReference type="EC" id="2.7.8.11" evidence="5"/>
<keyword evidence="11 19" id="KW-1133">Transmembrane helix</keyword>
<evidence type="ECO:0000256" key="11">
    <source>
        <dbReference type="ARBA" id="ARBA00022989"/>
    </source>
</evidence>
<keyword evidence="13 19" id="KW-0472">Membrane</keyword>
<evidence type="ECO:0000256" key="7">
    <source>
        <dbReference type="ARBA" id="ARBA00022679"/>
    </source>
</evidence>
<comment type="caution">
    <text evidence="20">The sequence shown here is derived from an EMBL/GenBank/DDBJ whole genome shotgun (WGS) entry which is preliminary data.</text>
</comment>
<proteinExistence type="inferred from homology"/>
<dbReference type="Pfam" id="PF01066">
    <property type="entry name" value="CDP-OH_P_transf"/>
    <property type="match status" value="1"/>
</dbReference>
<dbReference type="GO" id="GO:0016020">
    <property type="term" value="C:membrane"/>
    <property type="evidence" value="ECO:0007669"/>
    <property type="project" value="UniProtKB-SubCell"/>
</dbReference>
<keyword evidence="8 19" id="KW-0812">Transmembrane</keyword>
<keyword evidence="16" id="KW-1208">Phospholipid metabolism</keyword>
<evidence type="ECO:0000256" key="9">
    <source>
        <dbReference type="ARBA" id="ARBA00022723"/>
    </source>
</evidence>
<dbReference type="InterPro" id="IPR048254">
    <property type="entry name" value="CDP_ALCOHOL_P_TRANSF_CS"/>
</dbReference>
<name>A0A7J7GID2_CAMSI</name>
<gene>
    <name evidence="20" type="ORF">HYC85_023433</name>
</gene>
<feature type="transmembrane region" description="Helical" evidence="19">
    <location>
        <begin position="104"/>
        <end position="121"/>
    </location>
</feature>
<keyword evidence="21" id="KW-1185">Reference proteome</keyword>
<keyword evidence="6" id="KW-0444">Lipid biosynthesis</keyword>
<evidence type="ECO:0000256" key="12">
    <source>
        <dbReference type="ARBA" id="ARBA00023098"/>
    </source>
</evidence>
<feature type="transmembrane region" description="Helical" evidence="19">
    <location>
        <begin position="199"/>
        <end position="217"/>
    </location>
</feature>
<evidence type="ECO:0000256" key="5">
    <source>
        <dbReference type="ARBA" id="ARBA00013212"/>
    </source>
</evidence>
<feature type="transmembrane region" description="Helical" evidence="19">
    <location>
        <begin position="301"/>
        <end position="321"/>
    </location>
</feature>
<organism evidence="20 21">
    <name type="scientific">Camellia sinensis</name>
    <name type="common">Tea plant</name>
    <name type="synonym">Thea sinensis</name>
    <dbReference type="NCBI Taxonomy" id="4442"/>
    <lineage>
        <taxon>Eukaryota</taxon>
        <taxon>Viridiplantae</taxon>
        <taxon>Streptophyta</taxon>
        <taxon>Embryophyta</taxon>
        <taxon>Tracheophyta</taxon>
        <taxon>Spermatophyta</taxon>
        <taxon>Magnoliopsida</taxon>
        <taxon>eudicotyledons</taxon>
        <taxon>Gunneridae</taxon>
        <taxon>Pentapetalae</taxon>
        <taxon>asterids</taxon>
        <taxon>Ericales</taxon>
        <taxon>Theaceae</taxon>
        <taxon>Camellia</taxon>
    </lineage>
</organism>
<comment type="cofactor">
    <cofactor evidence="1">
        <name>Mn(2+)</name>
        <dbReference type="ChEBI" id="CHEBI:29035"/>
    </cofactor>
</comment>
<evidence type="ECO:0000256" key="13">
    <source>
        <dbReference type="ARBA" id="ARBA00023136"/>
    </source>
</evidence>
<evidence type="ECO:0000313" key="21">
    <source>
        <dbReference type="Proteomes" id="UP000593564"/>
    </source>
</evidence>
<dbReference type="Gene3D" id="1.20.120.1760">
    <property type="match status" value="1"/>
</dbReference>
<keyword evidence="12" id="KW-0443">Lipid metabolism</keyword>
<dbReference type="Proteomes" id="UP000593564">
    <property type="component" value="Unassembled WGS sequence"/>
</dbReference>